<reference evidence="10" key="1">
    <citation type="submission" date="2023-07" db="EMBL/GenBank/DDBJ databases">
        <authorList>
            <person name="Deng Y."/>
            <person name="Zhang Y.-Q."/>
        </authorList>
    </citation>
    <scope>NUCLEOTIDE SEQUENCE [LARGE SCALE GENOMIC DNA]</scope>
    <source>
        <strain evidence="10">CPCC 205710</strain>
    </source>
</reference>
<evidence type="ECO:0000256" key="3">
    <source>
        <dbReference type="ARBA" id="ARBA00022617"/>
    </source>
</evidence>
<dbReference type="PROSITE" id="PS00086">
    <property type="entry name" value="CYTOCHROME_P450"/>
    <property type="match status" value="1"/>
</dbReference>
<dbReference type="InterPro" id="IPR001128">
    <property type="entry name" value="Cyt_P450"/>
</dbReference>
<dbReference type="EMBL" id="JAODWD010000007">
    <property type="protein sequence ID" value="MCT7662090.1"/>
    <property type="molecule type" value="Genomic_DNA"/>
</dbReference>
<keyword evidence="4 8" id="KW-0479">Metal-binding</keyword>
<keyword evidence="3 8" id="KW-0349">Heme</keyword>
<keyword evidence="10" id="KW-1185">Reference proteome</keyword>
<keyword evidence="7 8" id="KW-0503">Monooxygenase</keyword>
<dbReference type="Proteomes" id="UP001206639">
    <property type="component" value="Unassembled WGS sequence"/>
</dbReference>
<dbReference type="SUPFAM" id="SSF48264">
    <property type="entry name" value="Cytochrome P450"/>
    <property type="match status" value="1"/>
</dbReference>
<keyword evidence="6 8" id="KW-0408">Iron</keyword>
<evidence type="ECO:0000256" key="1">
    <source>
        <dbReference type="ARBA" id="ARBA00001971"/>
    </source>
</evidence>
<dbReference type="PANTHER" id="PTHR46696">
    <property type="entry name" value="P450, PUTATIVE (EUROFUNG)-RELATED"/>
    <property type="match status" value="1"/>
</dbReference>
<comment type="similarity">
    <text evidence="2 8">Belongs to the cytochrome P450 family.</text>
</comment>
<evidence type="ECO:0000256" key="4">
    <source>
        <dbReference type="ARBA" id="ARBA00022723"/>
    </source>
</evidence>
<gene>
    <name evidence="9" type="ORF">N4S67_27195</name>
</gene>
<dbReference type="InterPro" id="IPR017972">
    <property type="entry name" value="Cyt_P450_CS"/>
</dbReference>
<dbReference type="PANTHER" id="PTHR46696:SF4">
    <property type="entry name" value="BIOTIN BIOSYNTHESIS CYTOCHROME P450"/>
    <property type="match status" value="1"/>
</dbReference>
<dbReference type="InterPro" id="IPR036396">
    <property type="entry name" value="Cyt_P450_sf"/>
</dbReference>
<protein>
    <submittedName>
        <fullName evidence="9">Cytochrome P450</fullName>
    </submittedName>
</protein>
<organism evidence="9 10">
    <name type="scientific">Mycobacterium deserti</name>
    <dbReference type="NCBI Taxonomy" id="2978347"/>
    <lineage>
        <taxon>Bacteria</taxon>
        <taxon>Bacillati</taxon>
        <taxon>Actinomycetota</taxon>
        <taxon>Actinomycetes</taxon>
        <taxon>Mycobacteriales</taxon>
        <taxon>Mycobacteriaceae</taxon>
        <taxon>Mycobacterium</taxon>
    </lineage>
</organism>
<accession>A0ABT2MIH8</accession>
<evidence type="ECO:0000313" key="10">
    <source>
        <dbReference type="Proteomes" id="UP001206639"/>
    </source>
</evidence>
<evidence type="ECO:0000313" key="9">
    <source>
        <dbReference type="EMBL" id="MCT7662090.1"/>
    </source>
</evidence>
<comment type="caution">
    <text evidence="9">The sequence shown here is derived from an EMBL/GenBank/DDBJ whole genome shotgun (WGS) entry which is preliminary data.</text>
</comment>
<dbReference type="Gene3D" id="1.10.630.10">
    <property type="entry name" value="Cytochrome P450"/>
    <property type="match status" value="1"/>
</dbReference>
<dbReference type="PRINTS" id="PR00359">
    <property type="entry name" value="BP450"/>
</dbReference>
<proteinExistence type="inferred from homology"/>
<dbReference type="PRINTS" id="PR00385">
    <property type="entry name" value="P450"/>
</dbReference>
<evidence type="ECO:0000256" key="6">
    <source>
        <dbReference type="ARBA" id="ARBA00023004"/>
    </source>
</evidence>
<evidence type="ECO:0000256" key="7">
    <source>
        <dbReference type="ARBA" id="ARBA00023033"/>
    </source>
</evidence>
<dbReference type="InterPro" id="IPR002397">
    <property type="entry name" value="Cyt_P450_B"/>
</dbReference>
<keyword evidence="5 8" id="KW-0560">Oxidoreductase</keyword>
<evidence type="ECO:0000256" key="5">
    <source>
        <dbReference type="ARBA" id="ARBA00023002"/>
    </source>
</evidence>
<evidence type="ECO:0000256" key="2">
    <source>
        <dbReference type="ARBA" id="ARBA00010617"/>
    </source>
</evidence>
<sequence>MTQPQTTTTDGGELDAVDFFTDNELLHDPYDYLAALRDECPLRRESHHDVVMVTGYDEGVTIYNDTARFSSCISVTGPFPGFPVPLEGDDVSELIAQHRDEVPFSDQLPTFDPPVHTAHRALLSRMLTPKRLKENEDFMWRLVDRQLDRALTGGRCEFIGDFAAPFAMLVIADLLGVPESDHDEFRDALLTEAGTIGSSEGDQMQHSPLEYLYGKFAQYIHSRRDEPRDDVLNGIAAARFPDGTIPEVIDAVRVAANLFAAGQETTVRLLSAAVMLIAEDAELQAKLRANRDLIPRFIEETLRYESPVRGDFRLSKCPVTVGGVDLPAGTTVMLLNAAMNRDPRRFTEPDTFDIERANARSHVAFGRGPHACPGAPLARAEGRISLERLFDRTTDIRIDERKHGPAGRRRYTYLPTFILRGLTRLHIEFS</sequence>
<evidence type="ECO:0000256" key="8">
    <source>
        <dbReference type="RuleBase" id="RU000461"/>
    </source>
</evidence>
<comment type="cofactor">
    <cofactor evidence="1">
        <name>heme</name>
        <dbReference type="ChEBI" id="CHEBI:30413"/>
    </cofactor>
</comment>
<name>A0ABT2MIH8_9MYCO</name>
<dbReference type="RefSeq" id="WP_260996150.1">
    <property type="nucleotide sequence ID" value="NZ_JAODWD010000007.1"/>
</dbReference>
<dbReference type="Pfam" id="PF00067">
    <property type="entry name" value="p450"/>
    <property type="match status" value="1"/>
</dbReference>